<sequence>MERQLAFRDYMIAHSENAQKYSDLKRELAKKYPDNIESYMDGKDWLIIDRKAAEWRKIC</sequence>
<dbReference type="PANTHER" id="PTHR34822:SF1">
    <property type="entry name" value="GRPB FAMILY PROTEIN"/>
    <property type="match status" value="1"/>
</dbReference>
<dbReference type="InterPro" id="IPR043519">
    <property type="entry name" value="NT_sf"/>
</dbReference>
<gene>
    <name evidence="1" type="ORF">H6G06_12550</name>
</gene>
<keyword evidence="2" id="KW-1185">Reference proteome</keyword>
<protein>
    <submittedName>
        <fullName evidence="1">GrpB family protein</fullName>
    </submittedName>
</protein>
<organism evidence="1 2">
    <name type="scientific">Anabaena sphaerica FACHB-251</name>
    <dbReference type="NCBI Taxonomy" id="2692883"/>
    <lineage>
        <taxon>Bacteria</taxon>
        <taxon>Bacillati</taxon>
        <taxon>Cyanobacteriota</taxon>
        <taxon>Cyanophyceae</taxon>
        <taxon>Nostocales</taxon>
        <taxon>Nostocaceae</taxon>
        <taxon>Anabaena</taxon>
    </lineage>
</organism>
<evidence type="ECO:0000313" key="1">
    <source>
        <dbReference type="EMBL" id="MBD2294295.1"/>
    </source>
</evidence>
<dbReference type="PANTHER" id="PTHR34822">
    <property type="entry name" value="GRPB DOMAIN PROTEIN (AFU_ORTHOLOGUE AFUA_1G01530)"/>
    <property type="match status" value="1"/>
</dbReference>
<dbReference type="AlphaFoldDB" id="A0A926WHQ1"/>
<name>A0A926WHQ1_9NOST</name>
<dbReference type="Pfam" id="PF04229">
    <property type="entry name" value="GrpB"/>
    <property type="match status" value="1"/>
</dbReference>
<dbReference type="Proteomes" id="UP000662185">
    <property type="component" value="Unassembled WGS sequence"/>
</dbReference>
<dbReference type="InterPro" id="IPR007344">
    <property type="entry name" value="GrpB/CoaE"/>
</dbReference>
<dbReference type="SUPFAM" id="SSF81301">
    <property type="entry name" value="Nucleotidyltransferase"/>
    <property type="match status" value="1"/>
</dbReference>
<dbReference type="Gene3D" id="3.30.460.10">
    <property type="entry name" value="Beta Polymerase, domain 2"/>
    <property type="match status" value="1"/>
</dbReference>
<proteinExistence type="predicted"/>
<dbReference type="EMBL" id="JACJQU010000006">
    <property type="protein sequence ID" value="MBD2294295.1"/>
    <property type="molecule type" value="Genomic_DNA"/>
</dbReference>
<accession>A0A926WHQ1</accession>
<comment type="caution">
    <text evidence="1">The sequence shown here is derived from an EMBL/GenBank/DDBJ whole genome shotgun (WGS) entry which is preliminary data.</text>
</comment>
<evidence type="ECO:0000313" key="2">
    <source>
        <dbReference type="Proteomes" id="UP000662185"/>
    </source>
</evidence>
<reference evidence="2" key="1">
    <citation type="journal article" date="2020" name="ISME J.">
        <title>Comparative genomics reveals insights into cyanobacterial evolution and habitat adaptation.</title>
        <authorList>
            <person name="Chen M.Y."/>
            <person name="Teng W.K."/>
            <person name="Zhao L."/>
            <person name="Hu C.X."/>
            <person name="Zhou Y.K."/>
            <person name="Han B.P."/>
            <person name="Song L.R."/>
            <person name="Shu W.S."/>
        </authorList>
    </citation>
    <scope>NUCLEOTIDE SEQUENCE [LARGE SCALE GENOMIC DNA]</scope>
    <source>
        <strain evidence="2">FACHB-251</strain>
    </source>
</reference>